<proteinExistence type="predicted"/>
<dbReference type="InParanoid" id="H0EHA4"/>
<dbReference type="HOGENOM" id="CLU_2483571_0_0_1"/>
<evidence type="ECO:0000313" key="2">
    <source>
        <dbReference type="Proteomes" id="UP000005446"/>
    </source>
</evidence>
<dbReference type="Proteomes" id="UP000005446">
    <property type="component" value="Unassembled WGS sequence"/>
</dbReference>
<keyword evidence="2" id="KW-1185">Reference proteome</keyword>
<comment type="caution">
    <text evidence="1">The sequence shown here is derived from an EMBL/GenBank/DDBJ whole genome shotgun (WGS) entry which is preliminary data.</text>
</comment>
<organism evidence="1 2">
    <name type="scientific">Glarea lozoyensis (strain ATCC 74030 / MF5533)</name>
    <dbReference type="NCBI Taxonomy" id="1104152"/>
    <lineage>
        <taxon>Eukaryota</taxon>
        <taxon>Fungi</taxon>
        <taxon>Dikarya</taxon>
        <taxon>Ascomycota</taxon>
        <taxon>Pezizomycotina</taxon>
        <taxon>Leotiomycetes</taxon>
        <taxon>Helotiales</taxon>
        <taxon>Helotiaceae</taxon>
        <taxon>Glarea</taxon>
    </lineage>
</organism>
<sequence>MVSINAIRGNISFPLLCSFDPLHYCFGYFKTVFFLLRRAISSLSHVRHVVFHDSKIVFQAWRFVWHRSGWTRNIAYPHRLYWHVFLI</sequence>
<accession>H0EHA4</accession>
<name>H0EHA4_GLAL7</name>
<dbReference type="AlphaFoldDB" id="H0EHA4"/>
<reference evidence="1 2" key="1">
    <citation type="journal article" date="2012" name="Eukaryot. Cell">
        <title>Genome sequence of the fungus Glarea lozoyensis: the first genome sequence of a species from the Helotiaceae family.</title>
        <authorList>
            <person name="Youssar L."/>
            <person name="Gruening B.A."/>
            <person name="Erxleben A."/>
            <person name="Guenther S."/>
            <person name="Huettel W."/>
        </authorList>
    </citation>
    <scope>NUCLEOTIDE SEQUENCE [LARGE SCALE GENOMIC DNA]</scope>
    <source>
        <strain evidence="2">ATCC 74030 / MF5533</strain>
    </source>
</reference>
<gene>
    <name evidence="1" type="ORF">M7I_1881</name>
</gene>
<dbReference type="EMBL" id="AGUE01000040">
    <property type="protein sequence ID" value="EHL01933.1"/>
    <property type="molecule type" value="Genomic_DNA"/>
</dbReference>
<protein>
    <submittedName>
        <fullName evidence="1">Uncharacterized protein</fullName>
    </submittedName>
</protein>
<evidence type="ECO:0000313" key="1">
    <source>
        <dbReference type="EMBL" id="EHL01933.1"/>
    </source>
</evidence>